<dbReference type="AlphaFoldDB" id="A0A5N8X8T7"/>
<dbReference type="RefSeq" id="WP_152769326.1">
    <property type="nucleotide sequence ID" value="NZ_VJZC01000003.1"/>
</dbReference>
<keyword evidence="1" id="KW-0808">Transferase</keyword>
<sequence>MAIPTVSAAHPAERCSIFRTEACTSEPRCRCHTFNWQAPIESFLSPHRRSGSPVLTEPDLGERIALLRSTLHAYPLPVAEGSVADRLFNALVDRLGIDRVFAFLRHRGVAHAALAAFGRHGQVSAPDGPFAIYHRVSQVMDRTHRREVARIAKAFRAAELPLVAFKGVTMNAALGRTLTPAYSGDVDVLVRSHDLTRARDAMQDLGYGTALRLRAGRAHKMPPSVLEATENSVYSFGQLTPLDRLVPAAELEDQSTRVLALFPAFFCRISGKLHMRLSVDLHYSLNHLSDDIGTRVKPSEEVWLEDVQTVDIEGTEVVTLSPKTLSWVLPHRLYVDTALLQDSSLKTLCHLKLLWHHGRFDGEYVRHVAQRYPYLAPSLYYALRAMDQLCGTQAQPLLDPDSIRTSRAPLMNVGDCLPTWLGCTVEVTLGALEDSEAVESSVTTTVV</sequence>
<dbReference type="EMBL" id="VJZC01000003">
    <property type="protein sequence ID" value="MPY55843.1"/>
    <property type="molecule type" value="Genomic_DNA"/>
</dbReference>
<reference evidence="1 2" key="1">
    <citation type="submission" date="2019-07" db="EMBL/GenBank/DDBJ databases">
        <title>New species of Amycolatopsis and Streptomyces.</title>
        <authorList>
            <person name="Duangmal K."/>
            <person name="Teo W.F.A."/>
            <person name="Lipun K."/>
        </authorList>
    </citation>
    <scope>NUCLEOTIDE SEQUENCE [LARGE SCALE GENOMIC DNA]</scope>
    <source>
        <strain evidence="1 2">NBRC 106415</strain>
    </source>
</reference>
<name>A0A5N8X8T7_9ACTN</name>
<dbReference type="OrthoDB" id="3998125at2"/>
<protein>
    <submittedName>
        <fullName evidence="1">Nucleotidyltransferase family protein</fullName>
    </submittedName>
</protein>
<evidence type="ECO:0000313" key="2">
    <source>
        <dbReference type="Proteomes" id="UP000400924"/>
    </source>
</evidence>
<dbReference type="Gene3D" id="3.30.460.40">
    <property type="match status" value="1"/>
</dbReference>
<proteinExistence type="predicted"/>
<organism evidence="1 2">
    <name type="scientific">Streptomyces spongiae</name>
    <dbReference type="NCBI Taxonomy" id="565072"/>
    <lineage>
        <taxon>Bacteria</taxon>
        <taxon>Bacillati</taxon>
        <taxon>Actinomycetota</taxon>
        <taxon>Actinomycetes</taxon>
        <taxon>Kitasatosporales</taxon>
        <taxon>Streptomycetaceae</taxon>
        <taxon>Streptomyces</taxon>
    </lineage>
</organism>
<keyword evidence="2" id="KW-1185">Reference proteome</keyword>
<dbReference type="Pfam" id="PF14907">
    <property type="entry name" value="NTP_transf_5"/>
    <property type="match status" value="1"/>
</dbReference>
<dbReference type="InterPro" id="IPR039498">
    <property type="entry name" value="NTP_transf_5"/>
</dbReference>
<gene>
    <name evidence="1" type="ORF">FNH08_01130</name>
</gene>
<dbReference type="Proteomes" id="UP000400924">
    <property type="component" value="Unassembled WGS sequence"/>
</dbReference>
<accession>A0A5N8X8T7</accession>
<evidence type="ECO:0000313" key="1">
    <source>
        <dbReference type="EMBL" id="MPY55843.1"/>
    </source>
</evidence>
<dbReference type="GO" id="GO:0016740">
    <property type="term" value="F:transferase activity"/>
    <property type="evidence" value="ECO:0007669"/>
    <property type="project" value="UniProtKB-KW"/>
</dbReference>
<comment type="caution">
    <text evidence="1">The sequence shown here is derived from an EMBL/GenBank/DDBJ whole genome shotgun (WGS) entry which is preliminary data.</text>
</comment>